<dbReference type="EMBL" id="BGPR01003937">
    <property type="protein sequence ID" value="GBM94122.1"/>
    <property type="molecule type" value="Genomic_DNA"/>
</dbReference>
<dbReference type="Proteomes" id="UP000499080">
    <property type="component" value="Unassembled WGS sequence"/>
</dbReference>
<comment type="caution">
    <text evidence="2">The sequence shown here is derived from an EMBL/GenBank/DDBJ whole genome shotgun (WGS) entry which is preliminary data.</text>
</comment>
<feature type="compositionally biased region" description="Basic and acidic residues" evidence="1">
    <location>
        <begin position="18"/>
        <end position="28"/>
    </location>
</feature>
<proteinExistence type="predicted"/>
<name>A0A4Y2JXZ9_ARAVE</name>
<evidence type="ECO:0000313" key="2">
    <source>
        <dbReference type="EMBL" id="GBM94122.1"/>
    </source>
</evidence>
<feature type="region of interest" description="Disordered" evidence="1">
    <location>
        <begin position="1"/>
        <end position="28"/>
    </location>
</feature>
<dbReference type="OrthoDB" id="239053at2759"/>
<gene>
    <name evidence="2" type="ORF">AVEN_237395_1</name>
</gene>
<accession>A0A4Y2JXZ9</accession>
<keyword evidence="3" id="KW-1185">Reference proteome</keyword>
<organism evidence="2 3">
    <name type="scientific">Araneus ventricosus</name>
    <name type="common">Orbweaver spider</name>
    <name type="synonym">Epeira ventricosa</name>
    <dbReference type="NCBI Taxonomy" id="182803"/>
    <lineage>
        <taxon>Eukaryota</taxon>
        <taxon>Metazoa</taxon>
        <taxon>Ecdysozoa</taxon>
        <taxon>Arthropoda</taxon>
        <taxon>Chelicerata</taxon>
        <taxon>Arachnida</taxon>
        <taxon>Araneae</taxon>
        <taxon>Araneomorphae</taxon>
        <taxon>Entelegynae</taxon>
        <taxon>Araneoidea</taxon>
        <taxon>Araneidae</taxon>
        <taxon>Araneus</taxon>
    </lineage>
</organism>
<evidence type="ECO:0000256" key="1">
    <source>
        <dbReference type="SAM" id="MobiDB-lite"/>
    </source>
</evidence>
<sequence>MKTSDRQPRKSYAQAAAEQKKEEKADKKVMEMKTEKVVDRTDLKDSLQALREVKMLLGLSHACIFYYAGRRIEVKIITAGYYDNEEGKDFHTLSDEETNQFQNMIMALLTGQQEAVQEMERQKKLEENYKFTWSDDKEEEKDD</sequence>
<protein>
    <submittedName>
        <fullName evidence="2">Uncharacterized protein</fullName>
    </submittedName>
</protein>
<reference evidence="2 3" key="1">
    <citation type="journal article" date="2019" name="Sci. Rep.">
        <title>Orb-weaving spider Araneus ventricosus genome elucidates the spidroin gene catalogue.</title>
        <authorList>
            <person name="Kono N."/>
            <person name="Nakamura H."/>
            <person name="Ohtoshi R."/>
            <person name="Moran D.A.P."/>
            <person name="Shinohara A."/>
            <person name="Yoshida Y."/>
            <person name="Fujiwara M."/>
            <person name="Mori M."/>
            <person name="Tomita M."/>
            <person name="Arakawa K."/>
        </authorList>
    </citation>
    <scope>NUCLEOTIDE SEQUENCE [LARGE SCALE GENOMIC DNA]</scope>
</reference>
<dbReference type="AlphaFoldDB" id="A0A4Y2JXZ9"/>
<evidence type="ECO:0000313" key="3">
    <source>
        <dbReference type="Proteomes" id="UP000499080"/>
    </source>
</evidence>